<comment type="caution">
    <text evidence="1">The sequence shown here is derived from an EMBL/GenBank/DDBJ whole genome shotgun (WGS) entry which is preliminary data.</text>
</comment>
<evidence type="ECO:0000313" key="1">
    <source>
        <dbReference type="EMBL" id="EDU59399.1"/>
    </source>
</evidence>
<dbReference type="AlphaFoldDB" id="A0AA87CQU3"/>
<name>A0AA87CQU3_PROST</name>
<evidence type="ECO:0000313" key="2">
    <source>
        <dbReference type="Proteomes" id="UP000004506"/>
    </source>
</evidence>
<proteinExistence type="predicted"/>
<sequence length="41" mass="4776">MIKQKMLNVLMSLFRQNISSTNLWFKKSGIGFNVRDSQGAW</sequence>
<reference evidence="1 2" key="3">
    <citation type="submission" date="2008-05" db="EMBL/GenBank/DDBJ databases">
        <authorList>
            <person name="Fulton L."/>
            <person name="Clifton S."/>
            <person name="Fulton B."/>
            <person name="Xu J."/>
            <person name="Minx P."/>
            <person name="Pepin K.H."/>
            <person name="Johnson M."/>
            <person name="Thiruvilangam P."/>
            <person name="Bhonagiri V."/>
            <person name="Nash W.E."/>
            <person name="Mardis E.R."/>
            <person name="Wilson R.K."/>
        </authorList>
    </citation>
    <scope>NUCLEOTIDE SEQUENCE [LARGE SCALE GENOMIC DNA]</scope>
    <source>
        <strain evidence="1 2">ATCC 25827</strain>
    </source>
</reference>
<reference evidence="2" key="2">
    <citation type="submission" date="2008-04" db="EMBL/GenBank/DDBJ databases">
        <title>Draft genome sequence of Providencia stuartii(ATCC 25827).</title>
        <authorList>
            <person name="Sudarsanam P."/>
            <person name="Ley R."/>
            <person name="Guruge J."/>
            <person name="Turnbaugh P.J."/>
            <person name="Mahowald M."/>
            <person name="Liep D."/>
            <person name="Gordon J."/>
        </authorList>
    </citation>
    <scope>NUCLEOTIDE SEQUENCE [LARGE SCALE GENOMIC DNA]</scope>
    <source>
        <strain evidence="2">ATCC 25827</strain>
    </source>
</reference>
<organism evidence="1 2">
    <name type="scientific">Providencia stuartii ATCC 25827</name>
    <dbReference type="NCBI Taxonomy" id="471874"/>
    <lineage>
        <taxon>Bacteria</taxon>
        <taxon>Pseudomonadati</taxon>
        <taxon>Pseudomonadota</taxon>
        <taxon>Gammaproteobacteria</taxon>
        <taxon>Enterobacterales</taxon>
        <taxon>Morganellaceae</taxon>
        <taxon>Providencia</taxon>
    </lineage>
</organism>
<accession>A0AA87CQU3</accession>
<reference evidence="2" key="1">
    <citation type="submission" date="2008-04" db="EMBL/GenBank/DDBJ databases">
        <title>Draft genome sequence of Providencia stuartii (ATCC 25827).</title>
        <authorList>
            <person name="Sudarsanam P."/>
            <person name="Ley R."/>
            <person name="Guruge J."/>
            <person name="Turnbaugh P.J."/>
            <person name="Mahowald M."/>
            <person name="Liep D."/>
            <person name="Gordon J."/>
        </authorList>
    </citation>
    <scope>NUCLEOTIDE SEQUENCE [LARGE SCALE GENOMIC DNA]</scope>
    <source>
        <strain evidence="2">ATCC 25827</strain>
    </source>
</reference>
<dbReference type="EMBL" id="ABJD02000101">
    <property type="protein sequence ID" value="EDU59399.1"/>
    <property type="molecule type" value="Genomic_DNA"/>
</dbReference>
<gene>
    <name evidence="1" type="ORF">PROSTU_02588</name>
</gene>
<protein>
    <submittedName>
        <fullName evidence="1">Uncharacterized protein</fullName>
    </submittedName>
</protein>
<dbReference type="Proteomes" id="UP000004506">
    <property type="component" value="Unassembled WGS sequence"/>
</dbReference>